<dbReference type="GO" id="GO:0017000">
    <property type="term" value="P:antibiotic biosynthetic process"/>
    <property type="evidence" value="ECO:0007669"/>
    <property type="project" value="UniProtKB-ARBA"/>
</dbReference>
<dbReference type="EMBL" id="MLCF01000049">
    <property type="protein sequence ID" value="OIV37524.1"/>
    <property type="molecule type" value="Genomic_DNA"/>
</dbReference>
<gene>
    <name evidence="2" type="ORF">BIV57_10380</name>
</gene>
<feature type="domain" description="Methyltransferase type 12" evidence="1">
    <location>
        <begin position="41"/>
        <end position="152"/>
    </location>
</feature>
<dbReference type="RefSeq" id="WP_071656476.1">
    <property type="nucleotide sequence ID" value="NZ_MLCF01000049.1"/>
</dbReference>
<organism evidence="2 3">
    <name type="scientific">Mangrovactinospora gilvigrisea</name>
    <dbReference type="NCBI Taxonomy" id="1428644"/>
    <lineage>
        <taxon>Bacteria</taxon>
        <taxon>Bacillati</taxon>
        <taxon>Actinomycetota</taxon>
        <taxon>Actinomycetes</taxon>
        <taxon>Kitasatosporales</taxon>
        <taxon>Streptomycetaceae</taxon>
        <taxon>Mangrovactinospora</taxon>
    </lineage>
</organism>
<dbReference type="InterPro" id="IPR029063">
    <property type="entry name" value="SAM-dependent_MTases_sf"/>
</dbReference>
<evidence type="ECO:0000259" key="1">
    <source>
        <dbReference type="Pfam" id="PF08242"/>
    </source>
</evidence>
<evidence type="ECO:0000313" key="2">
    <source>
        <dbReference type="EMBL" id="OIV37524.1"/>
    </source>
</evidence>
<dbReference type="PANTHER" id="PTHR43861:SF1">
    <property type="entry name" value="TRANS-ACONITATE 2-METHYLTRANSFERASE"/>
    <property type="match status" value="1"/>
</dbReference>
<dbReference type="CDD" id="cd02440">
    <property type="entry name" value="AdoMet_MTases"/>
    <property type="match status" value="1"/>
</dbReference>
<name>A0A1J7C7L6_9ACTN</name>
<dbReference type="SUPFAM" id="SSF53335">
    <property type="entry name" value="S-adenosyl-L-methionine-dependent methyltransferases"/>
    <property type="match status" value="1"/>
</dbReference>
<dbReference type="OrthoDB" id="3382693at2"/>
<dbReference type="Proteomes" id="UP000243342">
    <property type="component" value="Unassembled WGS sequence"/>
</dbReference>
<protein>
    <recommendedName>
        <fullName evidence="1">Methyltransferase type 12 domain-containing protein</fullName>
    </recommendedName>
</protein>
<comment type="caution">
    <text evidence="2">The sequence shown here is derived from an EMBL/GenBank/DDBJ whole genome shotgun (WGS) entry which is preliminary data.</text>
</comment>
<dbReference type="GO" id="GO:0008168">
    <property type="term" value="F:methyltransferase activity"/>
    <property type="evidence" value="ECO:0007669"/>
    <property type="project" value="UniProtKB-ARBA"/>
</dbReference>
<sequence>MTDVDVDWAEESPHLIRALNRDAGFYRQAAARLAPGRRLALDLGCGPGGMATALAEKIVPAGGRVVGADGEPTLLDHARRRAAALGGPAARAEFAQVDLGEGTDALRAALRGPDGAAAAPDLIWSAAVVHHLPDQQGALDGLAELLAPGGLLAVSEGGLPLRQLPRDLGHGIAPGLESRLEAANNRWFDGLRDGMPGSVPMPYGWDEALRRAGLADVTTRNVLQERAAPPGSEAMADVLAVIGNLGAKLAELGLIDAQDADACRRLTDPEDAAWLGRRADVYQLTVRGIHLGTRAPAR</sequence>
<proteinExistence type="predicted"/>
<dbReference type="Gene3D" id="3.40.50.150">
    <property type="entry name" value="Vaccinia Virus protein VP39"/>
    <property type="match status" value="1"/>
</dbReference>
<dbReference type="AlphaFoldDB" id="A0A1J7C7L6"/>
<dbReference type="Pfam" id="PF08242">
    <property type="entry name" value="Methyltransf_12"/>
    <property type="match status" value="1"/>
</dbReference>
<dbReference type="STRING" id="1428644.BIV57_10380"/>
<dbReference type="PANTHER" id="PTHR43861">
    <property type="entry name" value="TRANS-ACONITATE 2-METHYLTRANSFERASE-RELATED"/>
    <property type="match status" value="1"/>
</dbReference>
<accession>A0A1J7C7L6</accession>
<evidence type="ECO:0000313" key="3">
    <source>
        <dbReference type="Proteomes" id="UP000243342"/>
    </source>
</evidence>
<reference evidence="2 3" key="1">
    <citation type="submission" date="2016-10" db="EMBL/GenBank/DDBJ databases">
        <title>Genome sequence of Streptomyces gilvigriseus MUSC 26.</title>
        <authorList>
            <person name="Lee L.-H."/>
            <person name="Ser H.-L."/>
        </authorList>
    </citation>
    <scope>NUCLEOTIDE SEQUENCE [LARGE SCALE GENOMIC DNA]</scope>
    <source>
        <strain evidence="2 3">MUSC 26</strain>
    </source>
</reference>
<keyword evidence="3" id="KW-1185">Reference proteome</keyword>
<dbReference type="InterPro" id="IPR013217">
    <property type="entry name" value="Methyltransf_12"/>
</dbReference>